<protein>
    <submittedName>
        <fullName evidence="4">VWA domain-containing protein</fullName>
    </submittedName>
</protein>
<evidence type="ECO:0000313" key="5">
    <source>
        <dbReference type="Proteomes" id="UP000185736"/>
    </source>
</evidence>
<organism evidence="4 5">
    <name type="scientific">Actinomyces oris</name>
    <dbReference type="NCBI Taxonomy" id="544580"/>
    <lineage>
        <taxon>Bacteria</taxon>
        <taxon>Bacillati</taxon>
        <taxon>Actinomycetota</taxon>
        <taxon>Actinomycetes</taxon>
        <taxon>Actinomycetales</taxon>
        <taxon>Actinomycetaceae</taxon>
        <taxon>Actinomyces</taxon>
    </lineage>
</organism>
<evidence type="ECO:0000313" key="4">
    <source>
        <dbReference type="EMBL" id="OLL14169.1"/>
    </source>
</evidence>
<dbReference type="EMBL" id="MSGO01000040">
    <property type="protein sequence ID" value="OLL14169.1"/>
    <property type="molecule type" value="Genomic_DNA"/>
</dbReference>
<dbReference type="PANTHER" id="PTHR37947:SF1">
    <property type="entry name" value="BLL2462 PROTEIN"/>
    <property type="match status" value="1"/>
</dbReference>
<sequence>MKPVPIIGDFAFIPVTWWILVLLVAAALTGLLIVSQRRLVRDDAEPAARRAWWRRLAIVVVIVLALAGPAVRGSEAISVSNVEIYMVVDRTGSMAAEDYQGKGPEGVDQSASTRLDGVRADMRAIRQAFPDSRFSIIALDNTAARELPLTHDTNAVDAWIGSFKQEVTAHAVGSSLEVALPLLGQTLAQSRQSDPKDIRLVYIFSDGEATDEGRGAQVADNAGISWQSLNGLVDGGAVLGYGSTEGGKMRSYDGSSSTGEHTQSDYITDGQGGQPGVSKIDADELQSVAKDMGLPYYHRTGGSGDDPTSKFTNLDIEAVSADGRAKTNARVYLTWPLGLIAFGLLLWEIIDLMRADRRLRLLMGRGR</sequence>
<dbReference type="Proteomes" id="UP000185736">
    <property type="component" value="Unassembled WGS sequence"/>
</dbReference>
<dbReference type="InterPro" id="IPR002035">
    <property type="entry name" value="VWF_A"/>
</dbReference>
<keyword evidence="2" id="KW-0472">Membrane</keyword>
<feature type="transmembrane region" description="Helical" evidence="2">
    <location>
        <begin position="55"/>
        <end position="71"/>
    </location>
</feature>
<dbReference type="Pfam" id="PF13519">
    <property type="entry name" value="VWA_2"/>
    <property type="match status" value="1"/>
</dbReference>
<dbReference type="PANTHER" id="PTHR37947">
    <property type="entry name" value="BLL2462 PROTEIN"/>
    <property type="match status" value="1"/>
</dbReference>
<dbReference type="InterPro" id="IPR036465">
    <property type="entry name" value="vWFA_dom_sf"/>
</dbReference>
<proteinExistence type="predicted"/>
<dbReference type="Gene3D" id="3.40.50.410">
    <property type="entry name" value="von Willebrand factor, type A domain"/>
    <property type="match status" value="1"/>
</dbReference>
<feature type="region of interest" description="Disordered" evidence="1">
    <location>
        <begin position="249"/>
        <end position="276"/>
    </location>
</feature>
<evidence type="ECO:0000259" key="3">
    <source>
        <dbReference type="Pfam" id="PF13519"/>
    </source>
</evidence>
<evidence type="ECO:0000256" key="1">
    <source>
        <dbReference type="SAM" id="MobiDB-lite"/>
    </source>
</evidence>
<reference evidence="4 5" key="1">
    <citation type="submission" date="2016-12" db="EMBL/GenBank/DDBJ databases">
        <title>Genomic comparison of strains in the 'Actinomyces naeslundii' group.</title>
        <authorList>
            <person name="Mughal S.R."/>
            <person name="Do T."/>
            <person name="Gilbert S.C."/>
            <person name="Witherden E.A."/>
            <person name="Didelot X."/>
            <person name="Beighton D."/>
        </authorList>
    </citation>
    <scope>NUCLEOTIDE SEQUENCE [LARGE SCALE GENOMIC DNA]</scope>
    <source>
        <strain evidence="4 5">S64C</strain>
    </source>
</reference>
<accession>A0A1Q8HZ92</accession>
<feature type="domain" description="VWFA" evidence="3">
    <location>
        <begin position="85"/>
        <end position="208"/>
    </location>
</feature>
<dbReference type="CDD" id="cd00198">
    <property type="entry name" value="vWFA"/>
    <property type="match status" value="1"/>
</dbReference>
<comment type="caution">
    <text evidence="4">The sequence shown here is derived from an EMBL/GenBank/DDBJ whole genome shotgun (WGS) entry which is preliminary data.</text>
</comment>
<dbReference type="AlphaFoldDB" id="A0A1Q8HZ92"/>
<evidence type="ECO:0000256" key="2">
    <source>
        <dbReference type="SAM" id="Phobius"/>
    </source>
</evidence>
<feature type="transmembrane region" description="Helical" evidence="2">
    <location>
        <begin position="12"/>
        <end position="34"/>
    </location>
</feature>
<dbReference type="SUPFAM" id="SSF53300">
    <property type="entry name" value="vWA-like"/>
    <property type="match status" value="1"/>
</dbReference>
<keyword evidence="2" id="KW-1133">Transmembrane helix</keyword>
<keyword evidence="2" id="KW-0812">Transmembrane</keyword>
<name>A0A1Q8HZ92_9ACTO</name>
<feature type="transmembrane region" description="Helical" evidence="2">
    <location>
        <begin position="332"/>
        <end position="350"/>
    </location>
</feature>
<dbReference type="RefSeq" id="WP_075249884.1">
    <property type="nucleotide sequence ID" value="NZ_MSGO01000040.1"/>
</dbReference>
<feature type="compositionally biased region" description="Polar residues" evidence="1">
    <location>
        <begin position="253"/>
        <end position="266"/>
    </location>
</feature>
<gene>
    <name evidence="4" type="ORF">BKH32_09940</name>
</gene>